<comment type="caution">
    <text evidence="10">The sequence shown here is derived from an EMBL/GenBank/DDBJ whole genome shotgun (WGS) entry which is preliminary data.</text>
</comment>
<keyword evidence="7 9" id="KW-0406">Ion transport</keyword>
<keyword evidence="11" id="KW-1185">Reference proteome</keyword>
<keyword evidence="6 9" id="KW-1133">Transmembrane helix</keyword>
<dbReference type="Proteomes" id="UP001479436">
    <property type="component" value="Unassembled WGS sequence"/>
</dbReference>
<dbReference type="EMBL" id="JASJQH010007543">
    <property type="protein sequence ID" value="KAK9704632.1"/>
    <property type="molecule type" value="Genomic_DNA"/>
</dbReference>
<keyword evidence="3 9" id="KW-0813">Transport</keyword>
<evidence type="ECO:0000256" key="6">
    <source>
        <dbReference type="ARBA" id="ARBA00022989"/>
    </source>
</evidence>
<dbReference type="InterPro" id="IPR002490">
    <property type="entry name" value="V-ATPase_116kDa_su"/>
</dbReference>
<reference evidence="10 11" key="1">
    <citation type="submission" date="2023-04" db="EMBL/GenBank/DDBJ databases">
        <title>Genome of Basidiobolus ranarum AG-B5.</title>
        <authorList>
            <person name="Stajich J.E."/>
            <person name="Carter-House D."/>
            <person name="Gryganskyi A."/>
        </authorList>
    </citation>
    <scope>NUCLEOTIDE SEQUENCE [LARGE SCALE GENOMIC DNA]</scope>
    <source>
        <strain evidence="10 11">AG-B5</strain>
    </source>
</reference>
<feature type="transmembrane region" description="Helical" evidence="9">
    <location>
        <begin position="576"/>
        <end position="599"/>
    </location>
</feature>
<comment type="function">
    <text evidence="9">Essential component of the vacuolar proton pump (V-ATPase), a multimeric enzyme that catalyzes the translocation of protons across the membranes. Required for assembly and activity of the V-ATPase.</text>
</comment>
<name>A0ABR2VW09_9FUNG</name>
<accession>A0ABR2VW09</accession>
<evidence type="ECO:0000256" key="1">
    <source>
        <dbReference type="ARBA" id="ARBA00004141"/>
    </source>
</evidence>
<feature type="transmembrane region" description="Helical" evidence="9">
    <location>
        <begin position="465"/>
        <end position="482"/>
    </location>
</feature>
<evidence type="ECO:0000313" key="11">
    <source>
        <dbReference type="Proteomes" id="UP001479436"/>
    </source>
</evidence>
<evidence type="ECO:0000256" key="9">
    <source>
        <dbReference type="RuleBase" id="RU361189"/>
    </source>
</evidence>
<feature type="transmembrane region" description="Helical" evidence="9">
    <location>
        <begin position="638"/>
        <end position="657"/>
    </location>
</feature>
<gene>
    <name evidence="10" type="primary">VPH1_8</name>
    <name evidence="10" type="ORF">K7432_010081</name>
</gene>
<protein>
    <recommendedName>
        <fullName evidence="9">V-type proton ATPase subunit a</fullName>
    </recommendedName>
</protein>
<dbReference type="Pfam" id="PF01496">
    <property type="entry name" value="V_ATPase_I"/>
    <property type="match status" value="1"/>
</dbReference>
<evidence type="ECO:0000256" key="8">
    <source>
        <dbReference type="ARBA" id="ARBA00023136"/>
    </source>
</evidence>
<feature type="transmembrane region" description="Helical" evidence="9">
    <location>
        <begin position="771"/>
        <end position="792"/>
    </location>
</feature>
<comment type="subcellular location">
    <subcellularLocation>
        <location evidence="1">Membrane</location>
        <topology evidence="1">Multi-pass membrane protein</topology>
    </subcellularLocation>
</comment>
<dbReference type="PANTHER" id="PTHR11629">
    <property type="entry name" value="VACUOLAR PROTON ATPASES"/>
    <property type="match status" value="1"/>
</dbReference>
<dbReference type="PANTHER" id="PTHR11629:SF63">
    <property type="entry name" value="V-TYPE PROTON ATPASE SUBUNIT A"/>
    <property type="match status" value="1"/>
</dbReference>
<evidence type="ECO:0000313" key="10">
    <source>
        <dbReference type="EMBL" id="KAK9704632.1"/>
    </source>
</evidence>
<evidence type="ECO:0000256" key="2">
    <source>
        <dbReference type="ARBA" id="ARBA00009904"/>
    </source>
</evidence>
<feature type="transmembrane region" description="Helical" evidence="9">
    <location>
        <begin position="740"/>
        <end position="759"/>
    </location>
</feature>
<keyword evidence="8 9" id="KW-0472">Membrane</keyword>
<dbReference type="PIRSF" id="PIRSF001293">
    <property type="entry name" value="ATP6V0A1"/>
    <property type="match status" value="1"/>
</dbReference>
<feature type="transmembrane region" description="Helical" evidence="9">
    <location>
        <begin position="543"/>
        <end position="564"/>
    </location>
</feature>
<comment type="similarity">
    <text evidence="2 9">Belongs to the V-ATPase 116 kDa subunit family.</text>
</comment>
<feature type="transmembrane region" description="Helical" evidence="9">
    <location>
        <begin position="420"/>
        <end position="444"/>
    </location>
</feature>
<keyword evidence="4 9" id="KW-0812">Transmembrane</keyword>
<keyword evidence="5 9" id="KW-0375">Hydrogen ion transport</keyword>
<organism evidence="10 11">
    <name type="scientific">Basidiobolus ranarum</name>
    <dbReference type="NCBI Taxonomy" id="34480"/>
    <lineage>
        <taxon>Eukaryota</taxon>
        <taxon>Fungi</taxon>
        <taxon>Fungi incertae sedis</taxon>
        <taxon>Zoopagomycota</taxon>
        <taxon>Entomophthoromycotina</taxon>
        <taxon>Basidiobolomycetes</taxon>
        <taxon>Basidiobolales</taxon>
        <taxon>Basidiobolaceae</taxon>
        <taxon>Basidiobolus</taxon>
    </lineage>
</organism>
<proteinExistence type="inferred from homology"/>
<dbReference type="InterPro" id="IPR026028">
    <property type="entry name" value="V-type_ATPase_116kDa_su_euka"/>
</dbReference>
<evidence type="ECO:0000256" key="7">
    <source>
        <dbReference type="ARBA" id="ARBA00023065"/>
    </source>
</evidence>
<evidence type="ECO:0000256" key="3">
    <source>
        <dbReference type="ARBA" id="ARBA00022448"/>
    </source>
</evidence>
<evidence type="ECO:0000256" key="4">
    <source>
        <dbReference type="ARBA" id="ARBA00022692"/>
    </source>
</evidence>
<sequence>MPPSTLFRSEEMSLIQLFIPSEVSRLTVSHLGERGLVQFRDLNPSLSSFQRSFTAEIKKLDDLERQIRILSEEAEKHDIPIPTCEFDSPEVSRPQTIREIDELYELLNTNEQKILQLNSSYNLLQKQYFQMIEQHLVLQETGVFFQEVQSEESNIVRSSLDATQTSALLPTDVEAGITDPSARSSAVGFVAGVMSRQKINTFERILWRSLRGNLYMKQSEIEEPLWDPQSDEAVEKNVFIIFSHGKELLGKIRKTAEAMGASLYSIDDTPEERRAHALRISARIEDIKNIMDNNNQTRRMELEKVSNDLSSWFTIVKKEKALYHVMNLFNYDQNRKCLIAEGWCPTNDLAALQSALKDSSENAGASVYPIMTELKTKKTPPTYHRVNKFSAGFQGIVDAYGVAKYGEVNPGLFTVITFPFLFAVMFGDFGHGVILSIIAGYMCYKEKVLKKLDGGEMFDMLFGGRYIILLMGLFSIYTGLIYNDIFSRGMPIFKSGWNWPVPTQEKEIIDATFNGSTYPFGLDPSWHHTDNFLLFTNSYKMKMSILFGVLQMSCGVILTVFNHVHFKDTYAIWAEFVPQILFLLCIFGYLSVTIIFKWLTNWSSSPVSPPSLLNMLIYMFLSPGSVDPKDQLYAGQGTVQLALIGVAVICIPWMLLAKPFILKRRHRNMVHANPIEPPKLDDPPKITDGQASEEEVNQVFTEEMEEEEEFDFSEIMIHQIIHTIEYCLNCISNTASYLRLWALSLAPAQLSAVLWEMILQLCYSMEYPLNIVSIFVGFAIWFILTLGILLVMEGLSAFLHALRLHWVEFNGKFYQGTGHKFDPFSFKTLFSGSEDD</sequence>
<evidence type="ECO:0000256" key="5">
    <source>
        <dbReference type="ARBA" id="ARBA00022781"/>
    </source>
</evidence>